<dbReference type="PANTHER" id="PTHR46268:SF6">
    <property type="entry name" value="UNIVERSAL STRESS PROTEIN UP12"/>
    <property type="match status" value="1"/>
</dbReference>
<dbReference type="SUPFAM" id="SSF52402">
    <property type="entry name" value="Adenine nucleotide alpha hydrolases-like"/>
    <property type="match status" value="2"/>
</dbReference>
<evidence type="ECO:0000256" key="1">
    <source>
        <dbReference type="ARBA" id="ARBA00008791"/>
    </source>
</evidence>
<evidence type="ECO:0000313" key="6">
    <source>
        <dbReference type="Proteomes" id="UP000326207"/>
    </source>
</evidence>
<protein>
    <submittedName>
        <fullName evidence="4">Universal stress protein</fullName>
    </submittedName>
</protein>
<dbReference type="InterPro" id="IPR014729">
    <property type="entry name" value="Rossmann-like_a/b/a_fold"/>
</dbReference>
<dbReference type="EMBL" id="QKKZ01000001">
    <property type="protein sequence ID" value="KAB7515933.1"/>
    <property type="molecule type" value="Genomic_DNA"/>
</dbReference>
<dbReference type="RefSeq" id="WP_152119734.1">
    <property type="nucleotide sequence ID" value="NZ_QJOW01000002.1"/>
</dbReference>
<comment type="caution">
    <text evidence="4">The sequence shown here is derived from an EMBL/GenBank/DDBJ whole genome shotgun (WGS) entry which is preliminary data.</text>
</comment>
<evidence type="ECO:0000259" key="2">
    <source>
        <dbReference type="Pfam" id="PF00582"/>
    </source>
</evidence>
<dbReference type="OrthoDB" id="105697at2157"/>
<name>A0A5N5UDN5_9EURY</name>
<accession>A0A5N5UM64</accession>
<dbReference type="PANTHER" id="PTHR46268">
    <property type="entry name" value="STRESS RESPONSE PROTEIN NHAX"/>
    <property type="match status" value="1"/>
</dbReference>
<dbReference type="Proteomes" id="UP000326207">
    <property type="component" value="Unassembled WGS sequence"/>
</dbReference>
<feature type="domain" description="UspA" evidence="2">
    <location>
        <begin position="1"/>
        <end position="138"/>
    </location>
</feature>
<evidence type="ECO:0000313" key="3">
    <source>
        <dbReference type="EMBL" id="KAB7515933.1"/>
    </source>
</evidence>
<dbReference type="Proteomes" id="UP000326302">
    <property type="component" value="Unassembled WGS sequence"/>
</dbReference>
<evidence type="ECO:0000313" key="5">
    <source>
        <dbReference type="EMBL" id="KAB7520019.1"/>
    </source>
</evidence>
<organism evidence="4 7">
    <name type="scientific">Halosegnis rubeus</name>
    <dbReference type="NCBI Taxonomy" id="2212850"/>
    <lineage>
        <taxon>Archaea</taxon>
        <taxon>Methanobacteriati</taxon>
        <taxon>Methanobacteriota</taxon>
        <taxon>Stenosarchaea group</taxon>
        <taxon>Halobacteria</taxon>
        <taxon>Halobacteriales</taxon>
        <taxon>Natronomonadaceae</taxon>
        <taxon>Halosegnis</taxon>
    </lineage>
</organism>
<dbReference type="PRINTS" id="PR01438">
    <property type="entry name" value="UNVRSLSTRESS"/>
</dbReference>
<dbReference type="EMBL" id="QMDY01000001">
    <property type="protein sequence ID" value="KAB7520019.1"/>
    <property type="molecule type" value="Genomic_DNA"/>
</dbReference>
<evidence type="ECO:0000313" key="8">
    <source>
        <dbReference type="Proteomes" id="UP000326865"/>
    </source>
</evidence>
<keyword evidence="8" id="KW-1185">Reference proteome</keyword>
<dbReference type="Gene3D" id="3.40.50.620">
    <property type="entry name" value="HUPs"/>
    <property type="match status" value="2"/>
</dbReference>
<sequence>MYEKLLVPVDESSVEMALLPHACELALRFDAEVRLLHVADTARDSVTVTNDGLVDALEAAGRDVVDDAGEVLDTFGVEYTTDVVQGSPADTVAQYASEFDYDCIAMATHGRTGVARGLLGSVTEKVVRLADVPVLTLRGGDHDPLTFPYKRILVATDGSATADRAASHAFALAETLDASVHVVTVIDTAELGPDVRSVLDTSGARAAARETVGGVAGDAPEGVDVTTAVIDGKPSSALGEYAEANGIDAVVLGTTGRRGVDRILLGSVAEQTVRTASVPVITVGGE</sequence>
<feature type="domain" description="UspA" evidence="2">
    <location>
        <begin position="149"/>
        <end position="283"/>
    </location>
</feature>
<dbReference type="CDD" id="cd00293">
    <property type="entry name" value="USP-like"/>
    <property type="match status" value="2"/>
</dbReference>
<dbReference type="Proteomes" id="UP000326865">
    <property type="component" value="Unassembled WGS sequence"/>
</dbReference>
<proteinExistence type="inferred from homology"/>
<evidence type="ECO:0000313" key="4">
    <source>
        <dbReference type="EMBL" id="KAB7516854.1"/>
    </source>
</evidence>
<dbReference type="EMBL" id="QJOW01000002">
    <property type="protein sequence ID" value="KAB7516854.1"/>
    <property type="molecule type" value="Genomic_DNA"/>
</dbReference>
<dbReference type="Pfam" id="PF00582">
    <property type="entry name" value="Usp"/>
    <property type="match status" value="2"/>
</dbReference>
<gene>
    <name evidence="3" type="ORF">DM867_01975</name>
    <name evidence="4" type="ORF">DMP03_05675</name>
    <name evidence="5" type="ORF">DP108_01860</name>
</gene>
<accession>A0A5N5UDN5</accession>
<dbReference type="InterPro" id="IPR006015">
    <property type="entry name" value="Universal_stress_UspA"/>
</dbReference>
<dbReference type="InterPro" id="IPR006016">
    <property type="entry name" value="UspA"/>
</dbReference>
<comment type="similarity">
    <text evidence="1">Belongs to the universal stress protein A family.</text>
</comment>
<reference evidence="6 7" key="1">
    <citation type="submission" date="2019-10" db="EMBL/GenBank/DDBJ databases">
        <title>Unraveling microbial dark matter from salterns through culturing: the case of the genus Halosegnis.</title>
        <authorList>
            <person name="Duran-Viseras A."/>
            <person name="Andrei A.-S."/>
            <person name="Vera-Gargallo B."/>
            <person name="Ghai R."/>
            <person name="Sanchez-Porro C."/>
            <person name="Ventosa A."/>
        </authorList>
    </citation>
    <scope>NUCLEOTIDE SEQUENCE [LARGE SCALE GENOMIC DNA]</scope>
    <source>
        <strain evidence="4 7">F17-44</strain>
        <strain evidence="3 8">F18-79</strain>
        <strain evidence="5 6">F19-13</strain>
    </source>
</reference>
<accession>A0A5N5UBI2</accession>
<evidence type="ECO:0000313" key="7">
    <source>
        <dbReference type="Proteomes" id="UP000326302"/>
    </source>
</evidence>
<dbReference type="AlphaFoldDB" id="A0A5N5UDN5"/>